<keyword evidence="2" id="KW-0677">Repeat</keyword>
<dbReference type="GO" id="GO:0015031">
    <property type="term" value="P:protein transport"/>
    <property type="evidence" value="ECO:0007669"/>
    <property type="project" value="UniProtKB-KW"/>
</dbReference>
<sequence length="1313" mass="149348">MAAEAVLSSVLSVVFDRMSSPEVVNWIKGKKLTHKLIERLKTNLCAVRAFLIDAEQKQIKERAVKDWLDSLKDAMYVADDLLDEVFTKAATQKDPGTFLSGFSGILNLQDRDVANRMEEVIDRIESLVIQKDTLGLREIPKENMSWRITTSLVETSDVCGREEDKEAILKLLLDDDSDDDTGGQSDVSVIPIVGMGGIGKTTLAQLVYQDDKVKENFDFQAWICVSEEFDVFKVTKTIIEAITKSFCSLTDLNLLQHDLKEKLSRKKFFVVLDDVWSESYEDWDKLLKPFRKGVKGSKILITTRSKRVASVVQTVSPYELSLLSEEDCWLVFSKYARLSTCSMENPTLKKVGKDLVKKCDGLPLAAQALGGLLRGNSDIKYWNHLLKSEIWELSDDKIKVVPALRISYYYLPSYLRECFVFCSLYPKDYEFSKDELILLWMAENFLQPAGKKTPEEVGDEYFDELIARSFFQPSKIRENKFVMHDLVHDLAMIFGGEFYFRAEELENAVEVDIKTRHLSHNAKGNYPISKLLGVCDRVKHTRTFLEINLEREIPFNMENAPCILLSKLKYLRALSFKCFPLESLPDSIGELIHLRYLDLSWTDIMTLPDTLCNLYNLQTLKLFGCWKLNALPVGMKDLTNLRYLDITHTGLHEMPEGMSKLTSLQVLSNYVVGKREGNKINELGILANLHQTIWIEKLENVVNSSEALEARMFEKDGIESLILMWSPDEYENIVDSQIERDILEELRPHSNLKKLEICGYRGTTFPDWLGHCSYHNITQITLGDLLSGYFKNCCMLPSLGQLPSLKHLDIAKFERLPIVGDEFYRNDESCVETPFPMLETLTFQSMPCWEEWRSLEFNAFPRLRKLIIWDCPMLRGDLPNQLPSLEDLTIHNCEQLSSCVPRASGITCLRIEGNKEVRIGELPPLLDKLSITGKHQAESVMEAIAHTQLTCLRSLIISNCSSHVLFAVSSIPASLQELTISNCKKLEFEMEGQHHSLHYLTIRNSCDSVTSFSLDSFPNLVSVHIRECEKMEYLVVSRSLSSLRSLHIHDCGSLKSLQTLWMASPQLEYLSLRGCPEIDLSAIGDPQRSLRSLSISYCEKQLSCVASQFDGLTHLYIKGENESVKCLPKEGWLPATLESLTLDGIKSVEMLECKGLAHLISLQQLSIYECYNLENIDGEKLPASLLRLSISESPLGKRCEMKDPQVWPKISHIPAIQKATKQSGTIMDTIQEIQKWHDTVIDIESSLNELHQVLLDMTVLVQSQGKQLNDIESHESKANSYVCRGSGSFSLQGSTRRIPEVHLHCHHNIDLLY</sequence>
<dbReference type="Gene3D" id="1.10.8.430">
    <property type="entry name" value="Helical domain of apoptotic protease-activating factors"/>
    <property type="match status" value="1"/>
</dbReference>
<dbReference type="InterPro" id="IPR010989">
    <property type="entry name" value="SNARE"/>
</dbReference>
<evidence type="ECO:0000256" key="1">
    <source>
        <dbReference type="ARBA" id="ARBA00022614"/>
    </source>
</evidence>
<dbReference type="Proteomes" id="UP000289738">
    <property type="component" value="Chromosome A10"/>
</dbReference>
<gene>
    <name evidence="8" type="ORF">Ahy_A10g047178</name>
</gene>
<keyword evidence="6" id="KW-0813">Transport</keyword>
<dbReference type="InterPro" id="IPR027417">
    <property type="entry name" value="P-loop_NTPase"/>
</dbReference>
<dbReference type="SUPFAM" id="SSF52540">
    <property type="entry name" value="P-loop containing nucleoside triphosphate hydrolases"/>
    <property type="match status" value="1"/>
</dbReference>
<dbReference type="InterPro" id="IPR032675">
    <property type="entry name" value="LRR_dom_sf"/>
</dbReference>
<dbReference type="GO" id="GO:0005524">
    <property type="term" value="F:ATP binding"/>
    <property type="evidence" value="ECO:0007669"/>
    <property type="project" value="UniProtKB-KW"/>
</dbReference>
<dbReference type="Pfam" id="PF18052">
    <property type="entry name" value="Rx_N"/>
    <property type="match status" value="1"/>
</dbReference>
<evidence type="ECO:0000256" key="3">
    <source>
        <dbReference type="ARBA" id="ARBA00022741"/>
    </source>
</evidence>
<dbReference type="Gene3D" id="3.40.50.300">
    <property type="entry name" value="P-loop containing nucleotide triphosphate hydrolases"/>
    <property type="match status" value="1"/>
</dbReference>
<dbReference type="PRINTS" id="PR00364">
    <property type="entry name" value="DISEASERSIST"/>
</dbReference>
<dbReference type="GO" id="GO:0051707">
    <property type="term" value="P:response to other organism"/>
    <property type="evidence" value="ECO:0007669"/>
    <property type="project" value="UniProtKB-ARBA"/>
</dbReference>
<dbReference type="Gene3D" id="1.20.58.70">
    <property type="match status" value="1"/>
</dbReference>
<dbReference type="GO" id="GO:0043531">
    <property type="term" value="F:ADP binding"/>
    <property type="evidence" value="ECO:0007669"/>
    <property type="project" value="InterPro"/>
</dbReference>
<dbReference type="PANTHER" id="PTHR36766">
    <property type="entry name" value="PLANT BROAD-SPECTRUM MILDEW RESISTANCE PROTEIN RPW8"/>
    <property type="match status" value="1"/>
</dbReference>
<protein>
    <recommendedName>
        <fullName evidence="7">t-SNARE coiled-coil homology domain-containing protein</fullName>
    </recommendedName>
</protein>
<dbReference type="GO" id="GO:0016192">
    <property type="term" value="P:vesicle-mediated transport"/>
    <property type="evidence" value="ECO:0007669"/>
    <property type="project" value="InterPro"/>
</dbReference>
<evidence type="ECO:0000259" key="7">
    <source>
        <dbReference type="PROSITE" id="PS50192"/>
    </source>
</evidence>
<keyword evidence="6" id="KW-0653">Protein transport</keyword>
<dbReference type="Gene3D" id="1.10.10.10">
    <property type="entry name" value="Winged helix-like DNA-binding domain superfamily/Winged helix DNA-binding domain"/>
    <property type="match status" value="1"/>
</dbReference>
<proteinExistence type="predicted"/>
<dbReference type="InterPro" id="IPR003591">
    <property type="entry name" value="Leu-rich_rpt_typical-subtyp"/>
</dbReference>
<dbReference type="InterPro" id="IPR042197">
    <property type="entry name" value="Apaf_helical"/>
</dbReference>
<dbReference type="InterPro" id="IPR041118">
    <property type="entry name" value="Rx_N"/>
</dbReference>
<comment type="caution">
    <text evidence="8">The sequence shown here is derived from an EMBL/GenBank/DDBJ whole genome shotgun (WGS) entry which is preliminary data.</text>
</comment>
<dbReference type="Pfam" id="PF23247">
    <property type="entry name" value="LRR_RPS2"/>
    <property type="match status" value="1"/>
</dbReference>
<evidence type="ECO:0000256" key="2">
    <source>
        <dbReference type="ARBA" id="ARBA00022737"/>
    </source>
</evidence>
<dbReference type="InterPro" id="IPR056789">
    <property type="entry name" value="LRR_R13L1-DRL21"/>
</dbReference>
<organism evidence="8 9">
    <name type="scientific">Arachis hypogaea</name>
    <name type="common">Peanut</name>
    <dbReference type="NCBI Taxonomy" id="3818"/>
    <lineage>
        <taxon>Eukaryota</taxon>
        <taxon>Viridiplantae</taxon>
        <taxon>Streptophyta</taxon>
        <taxon>Embryophyta</taxon>
        <taxon>Tracheophyta</taxon>
        <taxon>Spermatophyta</taxon>
        <taxon>Magnoliopsida</taxon>
        <taxon>eudicotyledons</taxon>
        <taxon>Gunneridae</taxon>
        <taxon>Pentapetalae</taxon>
        <taxon>rosids</taxon>
        <taxon>fabids</taxon>
        <taxon>Fabales</taxon>
        <taxon>Fabaceae</taxon>
        <taxon>Papilionoideae</taxon>
        <taxon>50 kb inversion clade</taxon>
        <taxon>dalbergioids sensu lato</taxon>
        <taxon>Dalbergieae</taxon>
        <taxon>Pterocarpus clade</taxon>
        <taxon>Arachis</taxon>
    </lineage>
</organism>
<dbReference type="InterPro" id="IPR000727">
    <property type="entry name" value="T_SNARE_dom"/>
</dbReference>
<dbReference type="Pfam" id="PF25019">
    <property type="entry name" value="LRR_R13L1-DRL21"/>
    <property type="match status" value="1"/>
</dbReference>
<accession>A0A445B1T1</accession>
<keyword evidence="9" id="KW-1185">Reference proteome</keyword>
<name>A0A445B1T1_ARAHY</name>
<dbReference type="InterPro" id="IPR002182">
    <property type="entry name" value="NB-ARC"/>
</dbReference>
<evidence type="ECO:0000313" key="8">
    <source>
        <dbReference type="EMBL" id="RYR32642.1"/>
    </source>
</evidence>
<keyword evidence="5" id="KW-0067">ATP-binding</keyword>
<dbReference type="SUPFAM" id="SSF52058">
    <property type="entry name" value="L domain-like"/>
    <property type="match status" value="2"/>
</dbReference>
<reference evidence="8 9" key="1">
    <citation type="submission" date="2019-01" db="EMBL/GenBank/DDBJ databases">
        <title>Sequencing of cultivated peanut Arachis hypogaea provides insights into genome evolution and oil improvement.</title>
        <authorList>
            <person name="Chen X."/>
        </authorList>
    </citation>
    <scope>NUCLEOTIDE SEQUENCE [LARGE SCALE GENOMIC DNA]</scope>
    <source>
        <strain evidence="9">cv. Fuhuasheng</strain>
        <tissue evidence="8">Leaves</tissue>
    </source>
</reference>
<dbReference type="GO" id="GO:0016020">
    <property type="term" value="C:membrane"/>
    <property type="evidence" value="ECO:0007669"/>
    <property type="project" value="InterPro"/>
</dbReference>
<dbReference type="STRING" id="3818.A0A445B1T1"/>
<dbReference type="InterPro" id="IPR057135">
    <property type="entry name" value="At4g27190-like_LRR"/>
</dbReference>
<dbReference type="EMBL" id="SDMP01000010">
    <property type="protein sequence ID" value="RYR32642.1"/>
    <property type="molecule type" value="Genomic_DNA"/>
</dbReference>
<dbReference type="InterPro" id="IPR058922">
    <property type="entry name" value="WHD_DRP"/>
</dbReference>
<keyword evidence="4" id="KW-0611">Plant defense</keyword>
<evidence type="ECO:0000313" key="9">
    <source>
        <dbReference type="Proteomes" id="UP000289738"/>
    </source>
</evidence>
<dbReference type="Pfam" id="PF00931">
    <property type="entry name" value="NB-ARC"/>
    <property type="match status" value="1"/>
</dbReference>
<evidence type="ECO:0000256" key="5">
    <source>
        <dbReference type="ARBA" id="ARBA00022840"/>
    </source>
</evidence>
<evidence type="ECO:0000256" key="6">
    <source>
        <dbReference type="ARBA" id="ARBA00022927"/>
    </source>
</evidence>
<feature type="domain" description="T-SNARE coiled-coil homology" evidence="7">
    <location>
        <begin position="1230"/>
        <end position="1292"/>
    </location>
</feature>
<dbReference type="SMART" id="SM00369">
    <property type="entry name" value="LRR_TYP"/>
    <property type="match status" value="3"/>
</dbReference>
<keyword evidence="3" id="KW-0547">Nucleotide-binding</keyword>
<dbReference type="FunFam" id="3.40.50.300:FF:001091">
    <property type="entry name" value="Probable disease resistance protein At1g61300"/>
    <property type="match status" value="1"/>
</dbReference>
<dbReference type="FunFam" id="1.10.10.10:FF:000322">
    <property type="entry name" value="Probable disease resistance protein At1g63360"/>
    <property type="match status" value="1"/>
</dbReference>
<dbReference type="CDD" id="cd15848">
    <property type="entry name" value="SNARE_syntaxin1-like"/>
    <property type="match status" value="1"/>
</dbReference>
<dbReference type="Pfam" id="PF23559">
    <property type="entry name" value="WHD_DRP"/>
    <property type="match status" value="1"/>
</dbReference>
<evidence type="ECO:0000256" key="4">
    <source>
        <dbReference type="ARBA" id="ARBA00022821"/>
    </source>
</evidence>
<dbReference type="Gene3D" id="1.20.5.4130">
    <property type="match status" value="1"/>
</dbReference>
<dbReference type="SUPFAM" id="SSF47661">
    <property type="entry name" value="t-snare proteins"/>
    <property type="match status" value="1"/>
</dbReference>
<dbReference type="PANTHER" id="PTHR36766:SF51">
    <property type="entry name" value="DISEASE RESISTANCE RPP13-LIKE PROTEIN 1"/>
    <property type="match status" value="1"/>
</dbReference>
<dbReference type="PROSITE" id="PS50192">
    <property type="entry name" value="T_SNARE"/>
    <property type="match status" value="1"/>
</dbReference>
<dbReference type="Gene3D" id="3.80.10.10">
    <property type="entry name" value="Ribonuclease Inhibitor"/>
    <property type="match status" value="3"/>
</dbReference>
<dbReference type="InterPro" id="IPR036388">
    <property type="entry name" value="WH-like_DNA-bd_sf"/>
</dbReference>
<keyword evidence="1" id="KW-0433">Leucine-rich repeat</keyword>
<dbReference type="GO" id="GO:0006952">
    <property type="term" value="P:defense response"/>
    <property type="evidence" value="ECO:0007669"/>
    <property type="project" value="UniProtKB-KW"/>
</dbReference>